<evidence type="ECO:0000313" key="5">
    <source>
        <dbReference type="EMBL" id="ELQ75587.1"/>
    </source>
</evidence>
<dbReference type="InterPro" id="IPR047416">
    <property type="entry name" value="XPF_nuclease_Mus81"/>
</dbReference>
<dbReference type="InParanoid" id="L7JXV8"/>
<dbReference type="GO" id="GO:0031573">
    <property type="term" value="P:mitotic intra-S DNA damage checkpoint signaling"/>
    <property type="evidence" value="ECO:0007669"/>
    <property type="project" value="TreeGrafter"/>
</dbReference>
<dbReference type="InterPro" id="IPR033309">
    <property type="entry name" value="Mus81"/>
</dbReference>
<dbReference type="InterPro" id="IPR011335">
    <property type="entry name" value="Restrct_endonuc-II-like"/>
</dbReference>
<feature type="compositionally biased region" description="Polar residues" evidence="3">
    <location>
        <begin position="90"/>
        <end position="99"/>
    </location>
</feature>
<keyword evidence="2" id="KW-0479">Metal-binding</keyword>
<dbReference type="GO" id="GO:0000712">
    <property type="term" value="P:resolution of meiotic recombination intermediates"/>
    <property type="evidence" value="ECO:0007669"/>
    <property type="project" value="TreeGrafter"/>
</dbReference>
<comment type="similarity">
    <text evidence="2">Belongs to the XPF family.</text>
</comment>
<dbReference type="Gene3D" id="1.10.10.10">
    <property type="entry name" value="Winged helix-like DNA-binding domain superfamily/Winged helix DNA-binding domain"/>
    <property type="match status" value="1"/>
</dbReference>
<reference evidence="5 6" key="1">
    <citation type="journal article" date="2012" name="PLoS Pathog.">
        <title>The genome of the obligate intracellular parasite Trachipleistophora hominis: new insights into microsporidian genome dynamics and reductive evolution.</title>
        <authorList>
            <person name="Heinz E."/>
            <person name="Williams T.A."/>
            <person name="Nakjang S."/>
            <person name="Noel C.J."/>
            <person name="Swan D.C."/>
            <person name="Goldberg A.V."/>
            <person name="Harris S.R."/>
            <person name="Weinmaier T."/>
            <person name="Markert S."/>
            <person name="Becher D."/>
            <person name="Bernhardt J."/>
            <person name="Dagan T."/>
            <person name="Hacker C."/>
            <person name="Lucocq J.M."/>
            <person name="Schweder T."/>
            <person name="Rattei T."/>
            <person name="Hall N."/>
            <person name="Hirt R.P."/>
            <person name="Embley T.M."/>
        </authorList>
    </citation>
    <scope>NUCLEOTIDE SEQUENCE [LARGE SCALE GENOMIC DNA]</scope>
</reference>
<protein>
    <recommendedName>
        <fullName evidence="2">Crossover junction endonuclease MUS81</fullName>
        <ecNumber evidence="2">3.1.22.-</ecNumber>
    </recommendedName>
</protein>
<keyword evidence="6" id="KW-1185">Reference proteome</keyword>
<dbReference type="AlphaFoldDB" id="L7JXV8"/>
<keyword evidence="2 5" id="KW-0255">Endonuclease</keyword>
<dbReference type="OrthoDB" id="5963188at2759"/>
<dbReference type="PANTHER" id="PTHR13451:SF0">
    <property type="entry name" value="CROSSOVER JUNCTION ENDONUCLEASE MUS81"/>
    <property type="match status" value="1"/>
</dbReference>
<keyword evidence="2" id="KW-0539">Nucleus</keyword>
<keyword evidence="2" id="KW-0233">DNA recombination</keyword>
<dbReference type="OMA" id="LCKSQIY"/>
<dbReference type="PANTHER" id="PTHR13451">
    <property type="entry name" value="CLASS II CROSSOVER JUNCTION ENDONUCLEASE MUS81"/>
    <property type="match status" value="1"/>
</dbReference>
<dbReference type="GO" id="GO:0003677">
    <property type="term" value="F:DNA binding"/>
    <property type="evidence" value="ECO:0007669"/>
    <property type="project" value="UniProtKB-UniRule"/>
</dbReference>
<dbReference type="EMBL" id="JH993941">
    <property type="protein sequence ID" value="ELQ75587.1"/>
    <property type="molecule type" value="Genomic_DNA"/>
</dbReference>
<dbReference type="EC" id="3.1.22.-" evidence="2"/>
<dbReference type="SUPFAM" id="SSF52980">
    <property type="entry name" value="Restriction endonuclease-like"/>
    <property type="match status" value="1"/>
</dbReference>
<dbReference type="InterPro" id="IPR006166">
    <property type="entry name" value="ERCC4_domain"/>
</dbReference>
<feature type="domain" description="ERCC4" evidence="4">
    <location>
        <begin position="237"/>
        <end position="324"/>
    </location>
</feature>
<dbReference type="GO" id="GO:0008821">
    <property type="term" value="F:crossover junction DNA endonuclease activity"/>
    <property type="evidence" value="ECO:0007669"/>
    <property type="project" value="UniProtKB-UniRule"/>
</dbReference>
<dbReference type="VEuPathDB" id="MicrosporidiaDB:THOM_1450"/>
<evidence type="ECO:0000256" key="2">
    <source>
        <dbReference type="RuleBase" id="RU369042"/>
    </source>
</evidence>
<dbReference type="CDD" id="cd20074">
    <property type="entry name" value="XPF_nuclease_Mus81"/>
    <property type="match status" value="1"/>
</dbReference>
<dbReference type="InterPro" id="IPR036388">
    <property type="entry name" value="WH-like_DNA-bd_sf"/>
</dbReference>
<dbReference type="GO" id="GO:0000727">
    <property type="term" value="P:double-strand break repair via break-induced replication"/>
    <property type="evidence" value="ECO:0007669"/>
    <property type="project" value="UniProtKB-UniRule"/>
</dbReference>
<feature type="region of interest" description="Disordered" evidence="3">
    <location>
        <begin position="64"/>
        <end position="125"/>
    </location>
</feature>
<keyword evidence="2" id="KW-0540">Nuclease</keyword>
<dbReference type="Proteomes" id="UP000011185">
    <property type="component" value="Unassembled WGS sequence"/>
</dbReference>
<dbReference type="STRING" id="72359.L7JXV8"/>
<dbReference type="GO" id="GO:0048257">
    <property type="term" value="F:3'-flap endonuclease activity"/>
    <property type="evidence" value="ECO:0007669"/>
    <property type="project" value="TreeGrafter"/>
</dbReference>
<feature type="compositionally biased region" description="Basic and acidic residues" evidence="3">
    <location>
        <begin position="107"/>
        <end position="116"/>
    </location>
</feature>
<evidence type="ECO:0000256" key="1">
    <source>
        <dbReference type="ARBA" id="ARBA00022801"/>
    </source>
</evidence>
<keyword evidence="2" id="KW-0227">DNA damage</keyword>
<comment type="subunit">
    <text evidence="2">Interacts with EME1.</text>
</comment>
<name>L7JXV8_TRAHO</name>
<gene>
    <name evidence="5" type="ORF">THOM_1450</name>
</gene>
<sequence length="469" mass="53990">MNIRNHLITKCKKLLNFSKQHNFKTRHVLNKILSQLEEKDEITWEEFINLKYVGPKTLPKFAIPNKNQTADAPNETANNKNALGDGDTKGTASKSSSNNHKVHRHQEKTVKDETTDNSKTGANRSKNLGIDGITKKTYNKIEDFEYVPGFNTIAYNILKILSSNDGLCKSQIYLSSKFLEDEISGLHIWCALKTLLQKNLIQKENKRYFLTYKGTSLCVIMFDKTEKVLDRETNEVVLLVDSREMKSKNDRGYFERKLPGSRTLNLVVGDFLWIKGEYVVNTIIERKKGSDFVSSLYDGRFVEQKNRLKNTGLKSCVYLIEGLRSRDNFIESAIFKTKLEGFTVIETRDIEETVLFVRNLDDKIRKYDASNHETCEFASVSSITFYNFSNQSLKTKDFSQQYLLYLSFLSIKGISHLKAKFLCNYFQTFDNLVNECKDVDKLKSILSEMRVNGQLLGKNVVENILHLIT</sequence>
<dbReference type="GO" id="GO:0048476">
    <property type="term" value="C:Holliday junction resolvase complex"/>
    <property type="evidence" value="ECO:0007669"/>
    <property type="project" value="UniProtKB-UniRule"/>
</dbReference>
<dbReference type="GO" id="GO:0006308">
    <property type="term" value="P:DNA catabolic process"/>
    <property type="evidence" value="ECO:0007669"/>
    <property type="project" value="UniProtKB-UniRule"/>
</dbReference>
<evidence type="ECO:0000256" key="3">
    <source>
        <dbReference type="SAM" id="MobiDB-lite"/>
    </source>
</evidence>
<dbReference type="SMART" id="SM00891">
    <property type="entry name" value="ERCC4"/>
    <property type="match status" value="1"/>
</dbReference>
<organism evidence="5 6">
    <name type="scientific">Trachipleistophora hominis</name>
    <name type="common">Microsporidian parasite</name>
    <dbReference type="NCBI Taxonomy" id="72359"/>
    <lineage>
        <taxon>Eukaryota</taxon>
        <taxon>Fungi</taxon>
        <taxon>Fungi incertae sedis</taxon>
        <taxon>Microsporidia</taxon>
        <taxon>Pleistophoridae</taxon>
        <taxon>Trachipleistophora</taxon>
    </lineage>
</organism>
<dbReference type="GO" id="GO:0046872">
    <property type="term" value="F:metal ion binding"/>
    <property type="evidence" value="ECO:0007669"/>
    <property type="project" value="UniProtKB-UniRule"/>
</dbReference>
<dbReference type="HOGENOM" id="CLU_044879_0_0_1"/>
<dbReference type="Gene3D" id="3.40.50.10130">
    <property type="match status" value="1"/>
</dbReference>
<keyword evidence="2" id="KW-0460">Magnesium</keyword>
<evidence type="ECO:0000259" key="4">
    <source>
        <dbReference type="SMART" id="SM00891"/>
    </source>
</evidence>
<accession>L7JXV8</accession>
<feature type="compositionally biased region" description="Polar residues" evidence="3">
    <location>
        <begin position="65"/>
        <end position="81"/>
    </location>
</feature>
<comment type="function">
    <text evidence="2">Interacts with EME1 to form a DNA structure-specific endonuclease with substrate preference for branched DNA structures with a 5'-end at the branch nick. Typical substrates include 3'-flap structures, D-loops, replication forks and nicked Holliday junctions. May be required in mitosis for the processing of stalled or collapsed replication fork intermediates. May be required in meiosis for the repair of meiosis-specific double strand breaks subsequent to single-end invasion (SEI).</text>
</comment>
<evidence type="ECO:0000313" key="6">
    <source>
        <dbReference type="Proteomes" id="UP000011185"/>
    </source>
</evidence>
<proteinExistence type="inferred from homology"/>
<dbReference type="Pfam" id="PF02732">
    <property type="entry name" value="ERCC4"/>
    <property type="match status" value="1"/>
</dbReference>
<keyword evidence="1 2" id="KW-0378">Hydrolase</keyword>
<keyword evidence="2" id="KW-0234">DNA repair</keyword>
<comment type="cofactor">
    <cofactor evidence="2">
        <name>Mg(2+)</name>
        <dbReference type="ChEBI" id="CHEBI:18420"/>
    </cofactor>
</comment>
<comment type="subcellular location">
    <subcellularLocation>
        <location evidence="2">Nucleus</location>
    </subcellularLocation>
</comment>
<dbReference type="GO" id="GO:0005634">
    <property type="term" value="C:nucleus"/>
    <property type="evidence" value="ECO:0007669"/>
    <property type="project" value="UniProtKB-SubCell"/>
</dbReference>